<feature type="region of interest" description="Disordered" evidence="1">
    <location>
        <begin position="1791"/>
        <end position="1919"/>
    </location>
</feature>
<feature type="compositionally biased region" description="Basic and acidic residues" evidence="1">
    <location>
        <begin position="1267"/>
        <end position="1276"/>
    </location>
</feature>
<feature type="compositionally biased region" description="Low complexity" evidence="1">
    <location>
        <begin position="1182"/>
        <end position="1200"/>
    </location>
</feature>
<feature type="region of interest" description="Disordered" evidence="1">
    <location>
        <begin position="729"/>
        <end position="799"/>
    </location>
</feature>
<organism evidence="2 3">
    <name type="scientific">Branchiostoma floridae</name>
    <name type="common">Florida lancelet</name>
    <name type="synonym">Amphioxus</name>
    <dbReference type="NCBI Taxonomy" id="7739"/>
    <lineage>
        <taxon>Eukaryota</taxon>
        <taxon>Metazoa</taxon>
        <taxon>Chordata</taxon>
        <taxon>Cephalochordata</taxon>
        <taxon>Leptocardii</taxon>
        <taxon>Amphioxiformes</taxon>
        <taxon>Branchiostomatidae</taxon>
        <taxon>Branchiostoma</taxon>
    </lineage>
</organism>
<feature type="compositionally biased region" description="Basic and acidic residues" evidence="1">
    <location>
        <begin position="1743"/>
        <end position="1754"/>
    </location>
</feature>
<protein>
    <submittedName>
        <fullName evidence="3">Uncharacterized protein LOC118405179 isoform X1</fullName>
    </submittedName>
</protein>
<feature type="compositionally biased region" description="Polar residues" evidence="1">
    <location>
        <begin position="1818"/>
        <end position="1828"/>
    </location>
</feature>
<feature type="region of interest" description="Disordered" evidence="1">
    <location>
        <begin position="1"/>
        <end position="66"/>
    </location>
</feature>
<feature type="compositionally biased region" description="Polar residues" evidence="1">
    <location>
        <begin position="1969"/>
        <end position="1993"/>
    </location>
</feature>
<feature type="region of interest" description="Disordered" evidence="1">
    <location>
        <begin position="1075"/>
        <end position="1240"/>
    </location>
</feature>
<feature type="compositionally biased region" description="Polar residues" evidence="1">
    <location>
        <begin position="1755"/>
        <end position="1765"/>
    </location>
</feature>
<feature type="region of interest" description="Disordered" evidence="1">
    <location>
        <begin position="404"/>
        <end position="478"/>
    </location>
</feature>
<feature type="compositionally biased region" description="Polar residues" evidence="1">
    <location>
        <begin position="585"/>
        <end position="597"/>
    </location>
</feature>
<feature type="region of interest" description="Disordered" evidence="1">
    <location>
        <begin position="1255"/>
        <end position="1719"/>
    </location>
</feature>
<proteinExistence type="predicted"/>
<feature type="compositionally biased region" description="Basic residues" evidence="1">
    <location>
        <begin position="2125"/>
        <end position="2150"/>
    </location>
</feature>
<feature type="region of interest" description="Disordered" evidence="1">
    <location>
        <begin position="1955"/>
        <end position="2072"/>
    </location>
</feature>
<dbReference type="OrthoDB" id="6163216at2759"/>
<feature type="compositionally biased region" description="Polar residues" evidence="1">
    <location>
        <begin position="2226"/>
        <end position="2266"/>
    </location>
</feature>
<feature type="region of interest" description="Disordered" evidence="1">
    <location>
        <begin position="2097"/>
        <end position="2298"/>
    </location>
</feature>
<feature type="compositionally biased region" description="Basic residues" evidence="1">
    <location>
        <begin position="1108"/>
        <end position="1117"/>
    </location>
</feature>
<name>A0A9J7HJA1_BRAFL</name>
<feature type="compositionally biased region" description="Low complexity" evidence="1">
    <location>
        <begin position="1600"/>
        <end position="1609"/>
    </location>
</feature>
<feature type="compositionally biased region" description="Basic and acidic residues" evidence="1">
    <location>
        <begin position="553"/>
        <end position="570"/>
    </location>
</feature>
<feature type="compositionally biased region" description="Polar residues" evidence="1">
    <location>
        <begin position="2335"/>
        <end position="2346"/>
    </location>
</feature>
<feature type="compositionally biased region" description="Basic and acidic residues" evidence="1">
    <location>
        <begin position="1871"/>
        <end position="1887"/>
    </location>
</feature>
<feature type="compositionally biased region" description="Low complexity" evidence="1">
    <location>
        <begin position="2267"/>
        <end position="2279"/>
    </location>
</feature>
<keyword evidence="2" id="KW-1185">Reference proteome</keyword>
<feature type="region of interest" description="Disordered" evidence="1">
    <location>
        <begin position="500"/>
        <end position="712"/>
    </location>
</feature>
<feature type="compositionally biased region" description="Basic residues" evidence="1">
    <location>
        <begin position="2041"/>
        <end position="2055"/>
    </location>
</feature>
<feature type="compositionally biased region" description="Basic and acidic residues" evidence="1">
    <location>
        <begin position="199"/>
        <end position="208"/>
    </location>
</feature>
<feature type="compositionally biased region" description="Basic and acidic residues" evidence="1">
    <location>
        <begin position="1635"/>
        <end position="1649"/>
    </location>
</feature>
<feature type="compositionally biased region" description="Polar residues" evidence="1">
    <location>
        <begin position="2158"/>
        <end position="2170"/>
    </location>
</feature>
<accession>A0A9J7HJA1</accession>
<feature type="compositionally biased region" description="Acidic residues" evidence="1">
    <location>
        <begin position="675"/>
        <end position="689"/>
    </location>
</feature>
<dbReference type="GeneID" id="118405179"/>
<dbReference type="KEGG" id="bfo:118405179"/>
<dbReference type="OMA" id="VSEHEDR"/>
<dbReference type="RefSeq" id="XP_035660498.1">
    <property type="nucleotide sequence ID" value="XM_035804605.1"/>
</dbReference>
<feature type="compositionally biased region" description="Polar residues" evidence="1">
    <location>
        <begin position="2355"/>
        <end position="2384"/>
    </location>
</feature>
<feature type="compositionally biased region" description="Polar residues" evidence="1">
    <location>
        <begin position="111"/>
        <end position="130"/>
    </location>
</feature>
<sequence length="2477" mass="273191">MPRPRRKSFGAACQAISQGMEEELDTDRDDVSDSESSPSEPPADDPDESPTNSDVEDVLTSNMSVHVTDDAITPECMAKLQPTVVLEDCFSPNVSRQSTASPVALNNSWKASPVVGTQKQSGNNSMLQRQHSGELRSVKRARDRSGSPVHNLLSRILTKKTGTETVMSPLSKHKLSGDKSPEAAPSPDGLNPDSPGDSSAKEGLEETKTSTSTPQKDSLASTRIRLTSSPAVFESPSKSQFTRVHGSPYPPGSPQMSPVVVLHDCCTPPRGTRQTRAQRMASWYVEEDEDDEIEELLGQKEEEEEEEDVFPAPLSTSADSFFGIRVEAMAEIHGETLAESSLYHSLSSSSRRRQTSVAPVPSRRARYSLRNAKQHFKNGCIIESSDEITFISSTRTTAKELLKETRRRQRSLHFSPSPVRNKRLKVEGKTGYRVSARLQRQREHLPSSPEESQDVHPPEEDLPTASEEPSEDADGLNGHSNIVFYDEVVLCPEEDEFLEDAAIGELPHSSWSLSPPTTKPQSTGSESPPIREEPCSPSPITECLTTKWSPPITRHEISGSESPPIREEPCNKGTESPPIREEPCNTLSDAYHNSATASEIPPITEEKTTTEYQPITDQQSNFESEAPPVTNQTSQSKPSPSPDTIEHSTIEVHSLSADMSDTTDEDASRTNSPILEEDEDDPHEDTEPDESLRCVTVSRRGHEDTPLPGRRLSSRVAQALVEDAIIAATQVDKVNQAVEQNQDETTKGGNRKSSRNSKRKKRSPRQQESLELVTEETGPEKEDGNSEKTVVQDVYSSDRTETLVKEVLAPDVAMVTNDADVAEEANNIIQEEPMGDIPEIVFKNFAENELEEASVSPRKANFSDTTHGDEDVVVIKEVQESEDEAETRRPRRFRRPAAKPTPQASSAVKLRKGRGRKQEEDIEVIYRNKNYKPPEQKTIETIYEDPIIRKKTGEEQLVGRPMKRRVSFRNFYYPKKMNKKKASKNVKRFRRKSLEGVTVDEKLINLDRQMIGISPAKFCLPGDQMLFKFASEEASSDLVTVKEEPLDFIDEESHQVLDLSGVGPLDEEDIKQELVENQDKDVNSQGGLLEEGTEPPAEPDSTTVTGRSGRKRRRSSVKVKTEVLDEESESQLNSESDDHIPRNSKPKKPRRRSTIAKQDSIASLYTEMSSSASETKEEGEASQLSENMSLSSSESTTTCEQDSKVAQCRKKKARRKSIRMNKPGDLTRASDAQSSDLDSIDLVIDAVIGEKYLPEQSDQTMQCGPQEDLHSVDGKGRGQKAKTKGQTEGIGSKGEDEDQNVDTTENTEVVGLTEKESKTAKLRSRRRSLLLTQQSSSAEDDNTEVSNSDKAKSTSQETVKAKKTPRRKSVVPPTLEDASSATEDQHSTEEECSSSSVSERLKKKGRRRSTVLTTKQDTGEDVCQQNFMTEEQEDGYSTESSVTNVAVRRRSRRKSVCSQPMKEQGVDTDQSEEASATESVAKRRSRRKSVLVQQSSSEDCSQPMKEQGLEITELGEASATASVTKRRPRRRSLAIQREGSSSEESIEPAHWSGSEFSCDVPLPENTSVKKTRNRRQSIVPDSTTWENADPAPSESGESQASTVSSTATTRRSRRRSVLLKMSSEIEEVQLSEKVPAVEKEVESYGDVRETSSVLKEVPTGISAENDTENKTSEHQSNNELNPSCISSQESGSSQSVDGFGGLEDGDLPCASRRKRKRRKSVLLKQFKWAGESPPEKALLSEKFPTKDEDKKQIEETQSLSQQTSEEGLENVQDSQEDDDVVVFNFNVSQKERELEGVQSDSEAASLSAKKAKTSACSNNEVKSLTSVEMSDESSTDSQPQVSTKRARRKSEKKAEDKIVTASSSKDIPQGLRKDDEVDGSHLQEVHSDLQTGTQSVRRQKRKRTTLIPSSQNAEEVPECDLLLEDKTETSPMPVSTKGSAVIPVPTDVVDDILLDDKASRKQPKRKSRQLSAYFNQRTSQKTTSSEDQAQEFETPNKVEASKTTGAVVAPNEPPSPEDFVTKKETFMDDRDTEAVIDEPKRKVRRQSSRFRRVTPKKTASPETKPAPDKEMMFEEDFVTNEDTFIDNEQMESLINSIAEGSTPIGSPCKTVSPKVADVNVENYIKKKPVQKKGKTAKKNVGKRGATRRKKNAELSKTPKGSSPPNSQPESKISPKLHTAESNKTVETLNGVCTARKEKKVKNGGKSLSPTANVPRIPHKNGKETTAMLSPKSQNSLKKTPSSALQNPSSKGRSSKKNSPVDTHTSLSQPQKQKAVVKQPPQSPESVLSPTSRHQGRQVTSLFSVLSASASSPDANQTILGAMPSFKSLVKHVVSPDTSTNSRQPTLDESCEARKASTQPSASYANKTNSLKQPTGSKSVDSTPFSVCGKSGHSENQTPQTAACDSDVANTFSCPGNTTWNDSASSSAKSKSFAFAKTYSVKQHWAKRFVNTKDTYLNKFKMFAFGSPSSQSSTEENE</sequence>
<feature type="compositionally biased region" description="Acidic residues" evidence="1">
    <location>
        <begin position="20"/>
        <end position="33"/>
    </location>
</feature>
<reference evidence="3" key="2">
    <citation type="submission" date="2025-08" db="UniProtKB">
        <authorList>
            <consortium name="RefSeq"/>
        </authorList>
    </citation>
    <scope>IDENTIFICATION</scope>
    <source>
        <strain evidence="3">S238N-H82</strain>
        <tissue evidence="3">Testes</tissue>
    </source>
</reference>
<feature type="compositionally biased region" description="Basic residues" evidence="1">
    <location>
        <begin position="1207"/>
        <end position="1219"/>
    </location>
</feature>
<feature type="region of interest" description="Disordered" evidence="1">
    <location>
        <begin position="111"/>
        <end position="256"/>
    </location>
</feature>
<evidence type="ECO:0000256" key="1">
    <source>
        <dbReference type="SAM" id="MobiDB-lite"/>
    </source>
</evidence>
<feature type="compositionally biased region" description="Basic residues" evidence="1">
    <location>
        <begin position="1142"/>
        <end position="1154"/>
    </location>
</feature>
<feature type="compositionally biased region" description="Polar residues" evidence="1">
    <location>
        <begin position="209"/>
        <end position="242"/>
    </location>
</feature>
<dbReference type="Proteomes" id="UP000001554">
    <property type="component" value="Chromosome 17"/>
</dbReference>
<feature type="compositionally biased region" description="Low complexity" evidence="1">
    <location>
        <begin position="1799"/>
        <end position="1817"/>
    </location>
</feature>
<feature type="compositionally biased region" description="Polar residues" evidence="1">
    <location>
        <begin position="612"/>
        <end position="638"/>
    </location>
</feature>
<feature type="compositionally biased region" description="Polar residues" evidence="1">
    <location>
        <begin position="509"/>
        <end position="526"/>
    </location>
</feature>
<feature type="region of interest" description="Disordered" evidence="1">
    <location>
        <begin position="853"/>
        <end position="920"/>
    </location>
</feature>
<reference evidence="2" key="1">
    <citation type="journal article" date="2020" name="Nat. Ecol. Evol.">
        <title>Deeply conserved synteny resolves early events in vertebrate evolution.</title>
        <authorList>
            <person name="Simakov O."/>
            <person name="Marletaz F."/>
            <person name="Yue J.X."/>
            <person name="O'Connell B."/>
            <person name="Jenkins J."/>
            <person name="Brandt A."/>
            <person name="Calef R."/>
            <person name="Tung C.H."/>
            <person name="Huang T.K."/>
            <person name="Schmutz J."/>
            <person name="Satoh N."/>
            <person name="Yu J.K."/>
            <person name="Putnam N.H."/>
            <person name="Green R.E."/>
            <person name="Rokhsar D.S."/>
        </authorList>
    </citation>
    <scope>NUCLEOTIDE SEQUENCE [LARGE SCALE GENOMIC DNA]</scope>
    <source>
        <strain evidence="2">S238N-H82</strain>
    </source>
</reference>
<feature type="compositionally biased region" description="Polar residues" evidence="1">
    <location>
        <begin position="2284"/>
        <end position="2298"/>
    </location>
</feature>
<feature type="compositionally biased region" description="Basic residues" evidence="1">
    <location>
        <begin position="749"/>
        <end position="764"/>
    </location>
</feature>
<feature type="region of interest" description="Disordered" evidence="1">
    <location>
        <begin position="1731"/>
        <end position="1779"/>
    </location>
</feature>
<evidence type="ECO:0000313" key="3">
    <source>
        <dbReference type="RefSeq" id="XP_035660498.1"/>
    </source>
</evidence>
<feature type="compositionally biased region" description="Basic and acidic residues" evidence="1">
    <location>
        <begin position="2019"/>
        <end position="2040"/>
    </location>
</feature>
<gene>
    <name evidence="3" type="primary">LOC118405179</name>
</gene>
<feature type="compositionally biased region" description="Polar residues" evidence="1">
    <location>
        <begin position="1155"/>
        <end position="1173"/>
    </location>
</feature>
<feature type="compositionally biased region" description="Basic and acidic residues" evidence="1">
    <location>
        <begin position="866"/>
        <end position="879"/>
    </location>
</feature>
<evidence type="ECO:0000313" key="2">
    <source>
        <dbReference type="Proteomes" id="UP000001554"/>
    </source>
</evidence>
<feature type="compositionally biased region" description="Low complexity" evidence="1">
    <location>
        <begin position="1683"/>
        <end position="1695"/>
    </location>
</feature>
<feature type="region of interest" description="Disordered" evidence="1">
    <location>
        <begin position="2333"/>
        <end position="2400"/>
    </location>
</feature>